<sequence precursor="true">MVRYLLTAWLGVVGFQTFAGEPTVQPPVQTVVVADSASAAFLEPLPNGVALGVLIQDDSEDYEVVNARAFAMRHATFVVYDSGQESPLAALFLERLQRHGVVAIDLRKIASNRFHNADAQRTRVSHSLLTQIANQP</sequence>
<evidence type="ECO:0000313" key="2">
    <source>
        <dbReference type="EMBL" id="TWU54760.1"/>
    </source>
</evidence>
<comment type="caution">
    <text evidence="2">The sequence shown here is derived from an EMBL/GenBank/DDBJ whole genome shotgun (WGS) entry which is preliminary data.</text>
</comment>
<accession>A0A5C6F2K0</accession>
<evidence type="ECO:0008006" key="4">
    <source>
        <dbReference type="Google" id="ProtNLM"/>
    </source>
</evidence>
<gene>
    <name evidence="2" type="ORF">Poly51_34790</name>
</gene>
<keyword evidence="3" id="KW-1185">Reference proteome</keyword>
<proteinExistence type="predicted"/>
<keyword evidence="1" id="KW-0732">Signal</keyword>
<evidence type="ECO:0000313" key="3">
    <source>
        <dbReference type="Proteomes" id="UP000318288"/>
    </source>
</evidence>
<dbReference type="RefSeq" id="WP_146458919.1">
    <property type="nucleotide sequence ID" value="NZ_SJPW01000004.1"/>
</dbReference>
<dbReference type="AlphaFoldDB" id="A0A5C6F2K0"/>
<feature type="chain" id="PRO_5023101440" description="DUF4347 domain-containing protein" evidence="1">
    <location>
        <begin position="20"/>
        <end position="136"/>
    </location>
</feature>
<reference evidence="2 3" key="1">
    <citation type="submission" date="2019-02" db="EMBL/GenBank/DDBJ databases">
        <title>Deep-cultivation of Planctomycetes and their phenomic and genomic characterization uncovers novel biology.</title>
        <authorList>
            <person name="Wiegand S."/>
            <person name="Jogler M."/>
            <person name="Boedeker C."/>
            <person name="Pinto D."/>
            <person name="Vollmers J."/>
            <person name="Rivas-Marin E."/>
            <person name="Kohn T."/>
            <person name="Peeters S.H."/>
            <person name="Heuer A."/>
            <person name="Rast P."/>
            <person name="Oberbeckmann S."/>
            <person name="Bunk B."/>
            <person name="Jeske O."/>
            <person name="Meyerdierks A."/>
            <person name="Storesund J.E."/>
            <person name="Kallscheuer N."/>
            <person name="Luecker S."/>
            <person name="Lage O.M."/>
            <person name="Pohl T."/>
            <person name="Merkel B.J."/>
            <person name="Hornburger P."/>
            <person name="Mueller R.-W."/>
            <person name="Bruemmer F."/>
            <person name="Labrenz M."/>
            <person name="Spormann A.M."/>
            <person name="Op Den Camp H."/>
            <person name="Overmann J."/>
            <person name="Amann R."/>
            <person name="Jetten M.S.M."/>
            <person name="Mascher T."/>
            <person name="Medema M.H."/>
            <person name="Devos D.P."/>
            <person name="Kaster A.-K."/>
            <person name="Ovreas L."/>
            <person name="Rohde M."/>
            <person name="Galperin M.Y."/>
            <person name="Jogler C."/>
        </authorList>
    </citation>
    <scope>NUCLEOTIDE SEQUENCE [LARGE SCALE GENOMIC DNA]</scope>
    <source>
        <strain evidence="2 3">Poly51</strain>
    </source>
</reference>
<evidence type="ECO:0000256" key="1">
    <source>
        <dbReference type="SAM" id="SignalP"/>
    </source>
</evidence>
<organism evidence="2 3">
    <name type="scientific">Rubripirellula tenax</name>
    <dbReference type="NCBI Taxonomy" id="2528015"/>
    <lineage>
        <taxon>Bacteria</taxon>
        <taxon>Pseudomonadati</taxon>
        <taxon>Planctomycetota</taxon>
        <taxon>Planctomycetia</taxon>
        <taxon>Pirellulales</taxon>
        <taxon>Pirellulaceae</taxon>
        <taxon>Rubripirellula</taxon>
    </lineage>
</organism>
<dbReference type="OrthoDB" id="273825at2"/>
<dbReference type="Proteomes" id="UP000318288">
    <property type="component" value="Unassembled WGS sequence"/>
</dbReference>
<name>A0A5C6F2K0_9BACT</name>
<feature type="signal peptide" evidence="1">
    <location>
        <begin position="1"/>
        <end position="19"/>
    </location>
</feature>
<dbReference type="EMBL" id="SJPW01000004">
    <property type="protein sequence ID" value="TWU54760.1"/>
    <property type="molecule type" value="Genomic_DNA"/>
</dbReference>
<protein>
    <recommendedName>
        <fullName evidence="4">DUF4347 domain-containing protein</fullName>
    </recommendedName>
</protein>